<feature type="compositionally biased region" description="Acidic residues" evidence="9">
    <location>
        <begin position="447"/>
        <end position="456"/>
    </location>
</feature>
<organism evidence="12 13">
    <name type="scientific">Clostridium hominis</name>
    <dbReference type="NCBI Taxonomy" id="2763036"/>
    <lineage>
        <taxon>Bacteria</taxon>
        <taxon>Bacillati</taxon>
        <taxon>Bacillota</taxon>
        <taxon>Clostridia</taxon>
        <taxon>Eubacteriales</taxon>
        <taxon>Clostridiaceae</taxon>
        <taxon>Clostridium</taxon>
    </lineage>
</organism>
<dbReference type="PANTHER" id="PTHR33989:SF4">
    <property type="entry name" value="PTS SYSTEM N,N'-DIACETYLCHITOBIOSE-SPECIFIC EIIC COMPONENT"/>
    <property type="match status" value="1"/>
</dbReference>
<evidence type="ECO:0000256" key="5">
    <source>
        <dbReference type="ARBA" id="ARBA00022692"/>
    </source>
</evidence>
<feature type="transmembrane region" description="Helical" evidence="10">
    <location>
        <begin position="415"/>
        <end position="435"/>
    </location>
</feature>
<dbReference type="InterPro" id="IPR051088">
    <property type="entry name" value="PTS_Sugar-EIIC/EIIB"/>
</dbReference>
<feature type="transmembrane region" description="Helical" evidence="10">
    <location>
        <begin position="197"/>
        <end position="221"/>
    </location>
</feature>
<dbReference type="PROSITE" id="PS51105">
    <property type="entry name" value="PTS_EIIC_TYPE_3"/>
    <property type="match status" value="1"/>
</dbReference>
<feature type="transmembrane region" description="Helical" evidence="10">
    <location>
        <begin position="31"/>
        <end position="49"/>
    </location>
</feature>
<dbReference type="PANTHER" id="PTHR33989">
    <property type="match status" value="1"/>
</dbReference>
<feature type="transmembrane region" description="Helical" evidence="10">
    <location>
        <begin position="84"/>
        <end position="106"/>
    </location>
</feature>
<evidence type="ECO:0000259" key="11">
    <source>
        <dbReference type="PROSITE" id="PS51105"/>
    </source>
</evidence>
<evidence type="ECO:0000256" key="7">
    <source>
        <dbReference type="ARBA" id="ARBA00023136"/>
    </source>
</evidence>
<evidence type="ECO:0000313" key="13">
    <source>
        <dbReference type="Proteomes" id="UP000596929"/>
    </source>
</evidence>
<dbReference type="PIRSF" id="PIRSF006351">
    <property type="entry name" value="PTS_EIIC-Cellobiose"/>
    <property type="match status" value="1"/>
</dbReference>
<evidence type="ECO:0000256" key="1">
    <source>
        <dbReference type="ARBA" id="ARBA00004651"/>
    </source>
</evidence>
<comment type="function">
    <text evidence="8">The phosphoenolpyruvate-dependent sugar phosphotransferase system (PTS), a major carbohydrate active -transport system, catalyzes the phosphorylation of incoming sugar substrates concomitant with their translocation across the cell membrane.</text>
</comment>
<proteinExistence type="predicted"/>
<keyword evidence="13" id="KW-1185">Reference proteome</keyword>
<keyword evidence="6 10" id="KW-1133">Transmembrane helix</keyword>
<comment type="subcellular location">
    <subcellularLocation>
        <location evidence="1">Cell membrane</location>
        <topology evidence="1">Multi-pass membrane protein</topology>
    </subcellularLocation>
</comment>
<evidence type="ECO:0000256" key="10">
    <source>
        <dbReference type="SAM" id="Phobius"/>
    </source>
</evidence>
<evidence type="ECO:0000256" key="4">
    <source>
        <dbReference type="ARBA" id="ARBA00022597"/>
    </source>
</evidence>
<dbReference type="RefSeq" id="WP_186859370.1">
    <property type="nucleotide sequence ID" value="NZ_JACOOO010000004.1"/>
</dbReference>
<accession>A0ABR7D9P9</accession>
<evidence type="ECO:0000256" key="3">
    <source>
        <dbReference type="ARBA" id="ARBA00022475"/>
    </source>
</evidence>
<keyword evidence="4 8" id="KW-0762">Sugar transport</keyword>
<feature type="transmembrane region" description="Helical" evidence="10">
    <location>
        <begin position="161"/>
        <end position="185"/>
    </location>
</feature>
<feature type="transmembrane region" description="Helical" evidence="10">
    <location>
        <begin position="308"/>
        <end position="329"/>
    </location>
</feature>
<evidence type="ECO:0000313" key="12">
    <source>
        <dbReference type="EMBL" id="MBC5628120.1"/>
    </source>
</evidence>
<keyword evidence="5 10" id="KW-0812">Transmembrane</keyword>
<comment type="caution">
    <text evidence="12">The sequence shown here is derived from an EMBL/GenBank/DDBJ whole genome shotgun (WGS) entry which is preliminary data.</text>
</comment>
<dbReference type="NCBIfam" id="TIGR00410">
    <property type="entry name" value="lacE"/>
    <property type="match status" value="1"/>
</dbReference>
<feature type="transmembrane region" description="Helical" evidence="10">
    <location>
        <begin position="371"/>
        <end position="395"/>
    </location>
</feature>
<keyword evidence="7 8" id="KW-0472">Membrane</keyword>
<protein>
    <recommendedName>
        <fullName evidence="8">Permease IIC component</fullName>
    </recommendedName>
</protein>
<evidence type="ECO:0000256" key="6">
    <source>
        <dbReference type="ARBA" id="ARBA00022989"/>
    </source>
</evidence>
<evidence type="ECO:0000256" key="8">
    <source>
        <dbReference type="PIRNR" id="PIRNR006351"/>
    </source>
</evidence>
<dbReference type="Pfam" id="PF02378">
    <property type="entry name" value="PTS_EIIC"/>
    <property type="match status" value="1"/>
</dbReference>
<gene>
    <name evidence="12" type="ORF">H8S20_04345</name>
</gene>
<dbReference type="EMBL" id="JACOOO010000004">
    <property type="protein sequence ID" value="MBC5628120.1"/>
    <property type="molecule type" value="Genomic_DNA"/>
</dbReference>
<feature type="domain" description="PTS EIIC type-3" evidence="11">
    <location>
        <begin position="8"/>
        <end position="435"/>
    </location>
</feature>
<feature type="compositionally biased region" description="Basic and acidic residues" evidence="9">
    <location>
        <begin position="457"/>
        <end position="466"/>
    </location>
</feature>
<reference evidence="12 13" key="1">
    <citation type="submission" date="2020-08" db="EMBL/GenBank/DDBJ databases">
        <title>Genome public.</title>
        <authorList>
            <person name="Liu C."/>
            <person name="Sun Q."/>
        </authorList>
    </citation>
    <scope>NUCLEOTIDE SEQUENCE [LARGE SCALE GENOMIC DNA]</scope>
    <source>
        <strain evidence="12 13">NSJ-6</strain>
    </source>
</reference>
<keyword evidence="3 8" id="KW-1003">Cell membrane</keyword>
<dbReference type="InterPro" id="IPR004796">
    <property type="entry name" value="PTS_IIC_cello"/>
</dbReference>
<sequence>MNKFNQFADKYLVPIANKVGTQRHIQAIKDGMTVAIPLSILGGMCLIVATPPFTAEQVSGEGIISKLLLGWYTWAKANGDALKLPFNMTMGLMGLFIVFSIAYSLAKHYKMPELNASVISTAVFLLVSAPTTKAVTSNLIVDGATAADLLSKQGSFLSTSFLDANGIFTAIIVGIGCVEIMHFLLKKDIRFKMPDGVPPAIASSFDSIIPLFTCVAIFYSASLIVQNLSGELIPKMIMTVLAPAMSGLDSLVGICMIVIIAQIFWFFGLHGASITQFVRLPFMQMYLMNNIAAYEAGQPIVHFFTQPFWSYIINLGGGGATFSLCFLLARSKSVQLKQLGRLGIGPAIFNINEPIIFGLPLVLNPIMMIPFIFVPVVNSIIAYVCMATGIVGKGIIETPWTTPAPIGAALGCMDIKAGIMVCGLIVLDVFMYYPFFKLLEKQKLEEENGSPEEDDNLLDKDIFTTA</sequence>
<feature type="transmembrane region" description="Helical" evidence="10">
    <location>
        <begin position="241"/>
        <end position="265"/>
    </location>
</feature>
<dbReference type="InterPro" id="IPR004501">
    <property type="entry name" value="PTS_EIIC_3"/>
</dbReference>
<evidence type="ECO:0000256" key="2">
    <source>
        <dbReference type="ARBA" id="ARBA00022448"/>
    </source>
</evidence>
<dbReference type="InterPro" id="IPR003352">
    <property type="entry name" value="PTS_EIIC"/>
</dbReference>
<feature type="region of interest" description="Disordered" evidence="9">
    <location>
        <begin position="447"/>
        <end position="466"/>
    </location>
</feature>
<dbReference type="Proteomes" id="UP000596929">
    <property type="component" value="Unassembled WGS sequence"/>
</dbReference>
<name>A0ABR7D9P9_9CLOT</name>
<keyword evidence="2 8" id="KW-0813">Transport</keyword>
<evidence type="ECO:0000256" key="9">
    <source>
        <dbReference type="SAM" id="MobiDB-lite"/>
    </source>
</evidence>